<dbReference type="EMBL" id="BAAAVS010000021">
    <property type="protein sequence ID" value="GAA3034468.1"/>
    <property type="molecule type" value="Genomic_DNA"/>
</dbReference>
<evidence type="ECO:0000313" key="1">
    <source>
        <dbReference type="EMBL" id="GAA3034468.1"/>
    </source>
</evidence>
<reference evidence="2" key="1">
    <citation type="journal article" date="2019" name="Int. J. Syst. Evol. Microbiol.">
        <title>The Global Catalogue of Microorganisms (GCM) 10K type strain sequencing project: providing services to taxonomists for standard genome sequencing and annotation.</title>
        <authorList>
            <consortium name="The Broad Institute Genomics Platform"/>
            <consortium name="The Broad Institute Genome Sequencing Center for Infectious Disease"/>
            <person name="Wu L."/>
            <person name="Ma J."/>
        </authorList>
    </citation>
    <scope>NUCLEOTIDE SEQUENCE [LARGE SCALE GENOMIC DNA]</scope>
    <source>
        <strain evidence="2">JCM 14234</strain>
    </source>
</reference>
<evidence type="ECO:0000313" key="2">
    <source>
        <dbReference type="Proteomes" id="UP001501035"/>
    </source>
</evidence>
<protein>
    <submittedName>
        <fullName evidence="1">Uncharacterized protein</fullName>
    </submittedName>
</protein>
<gene>
    <name evidence="1" type="ORF">GCM10010528_14140</name>
</gene>
<name>A0ABP6LB91_9ACTN</name>
<keyword evidence="2" id="KW-1185">Reference proteome</keyword>
<sequence length="97" mass="10408">MFTGNRGTGCTYNVSVVVTDHTAPVQLLIVDEHGQVVSRLATRNERRADQKRVVEGEWLATRVGTMRAVAIQNGVTKQTAPFPVTSGFNTGSACFGA</sequence>
<organism evidence="1 2">
    <name type="scientific">Gordonia defluvii</name>
    <dbReference type="NCBI Taxonomy" id="283718"/>
    <lineage>
        <taxon>Bacteria</taxon>
        <taxon>Bacillati</taxon>
        <taxon>Actinomycetota</taxon>
        <taxon>Actinomycetes</taxon>
        <taxon>Mycobacteriales</taxon>
        <taxon>Gordoniaceae</taxon>
        <taxon>Gordonia</taxon>
    </lineage>
</organism>
<accession>A0ABP6LB91</accession>
<comment type="caution">
    <text evidence="1">The sequence shown here is derived from an EMBL/GenBank/DDBJ whole genome shotgun (WGS) entry which is preliminary data.</text>
</comment>
<dbReference type="Proteomes" id="UP001501035">
    <property type="component" value="Unassembled WGS sequence"/>
</dbReference>
<proteinExistence type="predicted"/>